<accession>A0A7Z7FJI3</accession>
<dbReference type="SMART" id="SM00450">
    <property type="entry name" value="RHOD"/>
    <property type="match status" value="2"/>
</dbReference>
<dbReference type="PANTHER" id="PTHR11364">
    <property type="entry name" value="THIOSULFATE SULFERTANSFERASE"/>
    <property type="match status" value="1"/>
</dbReference>
<dbReference type="CDD" id="cd01448">
    <property type="entry name" value="TST_Repeat_1"/>
    <property type="match status" value="1"/>
</dbReference>
<keyword evidence="5" id="KW-1185">Reference proteome</keyword>
<evidence type="ECO:0000259" key="3">
    <source>
        <dbReference type="PROSITE" id="PS50206"/>
    </source>
</evidence>
<dbReference type="InterPro" id="IPR036873">
    <property type="entry name" value="Rhodanese-like_dom_sf"/>
</dbReference>
<dbReference type="Gene3D" id="3.40.250.10">
    <property type="entry name" value="Rhodanese-like domain"/>
    <property type="match status" value="2"/>
</dbReference>
<protein>
    <submittedName>
        <fullName evidence="4">Thiosulfate/3-mercaptopyruvate sulfurtransferase</fullName>
    </submittedName>
</protein>
<dbReference type="SUPFAM" id="SSF52821">
    <property type="entry name" value="Rhodanese/Cell cycle control phosphatase"/>
    <property type="match status" value="2"/>
</dbReference>
<dbReference type="RefSeq" id="WP_091784239.1">
    <property type="nucleotide sequence ID" value="NZ_FNDI01000019.1"/>
</dbReference>
<dbReference type="InterPro" id="IPR001763">
    <property type="entry name" value="Rhodanese-like_dom"/>
</dbReference>
<dbReference type="PROSITE" id="PS50206">
    <property type="entry name" value="RHODANESE_3"/>
    <property type="match status" value="2"/>
</dbReference>
<sequence>MEPLVSASWLHSNLDRADLIVLEAGLPSAVSTGAVSVSGDNGIPGATYVDLNKQFIDDVQPFPHMLAAADRFSEDARKLGVNQNDTIIVYDKFGIYSSPRLRLAFKAMGHEKVAVLDGGLPAWQALGLPTIRLQQESRPTGDFVALVRSTFFCNAEFVVESTRSSNFTVVDARSAGRFKGTAPEPRAGLRSGHIPGALNLPFEAVLEHGMMRPSAELRRVFAELSLPQSNLIFSCGSGVTACIPALAAELIGFNDIRIYDGSWSEWGARSDLPVAVG</sequence>
<dbReference type="EMBL" id="FNDI01000019">
    <property type="protein sequence ID" value="SDI55450.1"/>
    <property type="molecule type" value="Genomic_DNA"/>
</dbReference>
<dbReference type="GO" id="GO:0004792">
    <property type="term" value="F:thiosulfate-cyanide sulfurtransferase activity"/>
    <property type="evidence" value="ECO:0007669"/>
    <property type="project" value="TreeGrafter"/>
</dbReference>
<dbReference type="PANTHER" id="PTHR11364:SF27">
    <property type="entry name" value="SULFURTRANSFERASE"/>
    <property type="match status" value="1"/>
</dbReference>
<dbReference type="Proteomes" id="UP000198900">
    <property type="component" value="Unassembled WGS sequence"/>
</dbReference>
<feature type="domain" description="Rhodanese" evidence="3">
    <location>
        <begin position="43"/>
        <end position="132"/>
    </location>
</feature>
<evidence type="ECO:0000256" key="1">
    <source>
        <dbReference type="ARBA" id="ARBA00022679"/>
    </source>
</evidence>
<dbReference type="AlphaFoldDB" id="A0A7Z7FJI3"/>
<evidence type="ECO:0000256" key="2">
    <source>
        <dbReference type="ARBA" id="ARBA00022737"/>
    </source>
</evidence>
<gene>
    <name evidence="4" type="ORF">SAMN04487926_11928</name>
</gene>
<dbReference type="FunFam" id="3.40.250.10:FF:000001">
    <property type="entry name" value="Sulfurtransferase"/>
    <property type="match status" value="1"/>
</dbReference>
<organism evidence="4 5">
    <name type="scientific">Paraburkholderia steynii</name>
    <dbReference type="NCBI Taxonomy" id="1245441"/>
    <lineage>
        <taxon>Bacteria</taxon>
        <taxon>Pseudomonadati</taxon>
        <taxon>Pseudomonadota</taxon>
        <taxon>Betaproteobacteria</taxon>
        <taxon>Burkholderiales</taxon>
        <taxon>Burkholderiaceae</taxon>
        <taxon>Paraburkholderia</taxon>
    </lineage>
</organism>
<comment type="caution">
    <text evidence="4">The sequence shown here is derived from an EMBL/GenBank/DDBJ whole genome shotgun (WGS) entry which is preliminary data.</text>
</comment>
<keyword evidence="1" id="KW-0808">Transferase</keyword>
<proteinExistence type="predicted"/>
<reference evidence="4" key="1">
    <citation type="submission" date="2016-10" db="EMBL/GenBank/DDBJ databases">
        <authorList>
            <person name="Varghese N."/>
            <person name="Submissions S."/>
        </authorList>
    </citation>
    <scope>NUCLEOTIDE SEQUENCE [LARGE SCALE GENOMIC DNA]</scope>
    <source>
        <strain evidence="4">YR281</strain>
    </source>
</reference>
<dbReference type="Pfam" id="PF00581">
    <property type="entry name" value="Rhodanese"/>
    <property type="match status" value="2"/>
</dbReference>
<evidence type="ECO:0000313" key="5">
    <source>
        <dbReference type="Proteomes" id="UP000198900"/>
    </source>
</evidence>
<name>A0A7Z7FJI3_9BURK</name>
<feature type="domain" description="Rhodanese" evidence="3">
    <location>
        <begin position="163"/>
        <end position="275"/>
    </location>
</feature>
<evidence type="ECO:0000313" key="4">
    <source>
        <dbReference type="EMBL" id="SDI55450.1"/>
    </source>
</evidence>
<dbReference type="CDD" id="cd01449">
    <property type="entry name" value="TST_Repeat_2"/>
    <property type="match status" value="1"/>
</dbReference>
<keyword evidence="2" id="KW-0677">Repeat</keyword>
<dbReference type="InterPro" id="IPR045078">
    <property type="entry name" value="TST/MPST-like"/>
</dbReference>